<dbReference type="PANTHER" id="PTHR12203">
    <property type="entry name" value="KDEL LYS-ASP-GLU-LEU CONTAINING - RELATED"/>
    <property type="match status" value="1"/>
</dbReference>
<dbReference type="InterPro" id="IPR051091">
    <property type="entry name" value="O-Glucosyltr/Glycosyltrsf_90"/>
</dbReference>
<accession>A0A9P4M216</accession>
<name>A0A9P4M216_9PEZI</name>
<dbReference type="PANTHER" id="PTHR12203:SF22">
    <property type="entry name" value="CAPSULE ASSOCIATED PROTEIN"/>
    <property type="match status" value="1"/>
</dbReference>
<dbReference type="AlphaFoldDB" id="A0A9P4M216"/>
<dbReference type="EMBL" id="ML978711">
    <property type="protein sequence ID" value="KAF2091767.1"/>
    <property type="molecule type" value="Genomic_DNA"/>
</dbReference>
<evidence type="ECO:0000313" key="2">
    <source>
        <dbReference type="EMBL" id="KAF2091767.1"/>
    </source>
</evidence>
<evidence type="ECO:0000259" key="1">
    <source>
        <dbReference type="SMART" id="SM00672"/>
    </source>
</evidence>
<dbReference type="OrthoDB" id="541052at2759"/>
<comment type="caution">
    <text evidence="2">The sequence shown here is derived from an EMBL/GenBank/DDBJ whole genome shotgun (WGS) entry which is preliminary data.</text>
</comment>
<evidence type="ECO:0000313" key="3">
    <source>
        <dbReference type="Proteomes" id="UP000799776"/>
    </source>
</evidence>
<dbReference type="Proteomes" id="UP000799776">
    <property type="component" value="Unassembled WGS sequence"/>
</dbReference>
<dbReference type="Pfam" id="PF05686">
    <property type="entry name" value="Glyco_transf_90"/>
    <property type="match status" value="1"/>
</dbReference>
<feature type="non-terminal residue" evidence="2">
    <location>
        <position position="559"/>
    </location>
</feature>
<gene>
    <name evidence="2" type="ORF">K490DRAFT_3046</name>
</gene>
<organism evidence="2 3">
    <name type="scientific">Saccharata proteae CBS 121410</name>
    <dbReference type="NCBI Taxonomy" id="1314787"/>
    <lineage>
        <taxon>Eukaryota</taxon>
        <taxon>Fungi</taxon>
        <taxon>Dikarya</taxon>
        <taxon>Ascomycota</taxon>
        <taxon>Pezizomycotina</taxon>
        <taxon>Dothideomycetes</taxon>
        <taxon>Dothideomycetes incertae sedis</taxon>
        <taxon>Botryosphaeriales</taxon>
        <taxon>Saccharataceae</taxon>
        <taxon>Saccharata</taxon>
    </lineage>
</organism>
<feature type="domain" description="Glycosyl transferase CAP10" evidence="1">
    <location>
        <begin position="255"/>
        <end position="549"/>
    </location>
</feature>
<keyword evidence="3" id="KW-1185">Reference proteome</keyword>
<proteinExistence type="predicted"/>
<protein>
    <submittedName>
        <fullName evidence="2">Glycosyltransferase family 90 protein</fullName>
    </submittedName>
</protein>
<dbReference type="InterPro" id="IPR006598">
    <property type="entry name" value="CAP10"/>
</dbReference>
<reference evidence="2" key="1">
    <citation type="journal article" date="2020" name="Stud. Mycol.">
        <title>101 Dothideomycetes genomes: a test case for predicting lifestyles and emergence of pathogens.</title>
        <authorList>
            <person name="Haridas S."/>
            <person name="Albert R."/>
            <person name="Binder M."/>
            <person name="Bloem J."/>
            <person name="Labutti K."/>
            <person name="Salamov A."/>
            <person name="Andreopoulos B."/>
            <person name="Baker S."/>
            <person name="Barry K."/>
            <person name="Bills G."/>
            <person name="Bluhm B."/>
            <person name="Cannon C."/>
            <person name="Castanera R."/>
            <person name="Culley D."/>
            <person name="Daum C."/>
            <person name="Ezra D."/>
            <person name="Gonzalez J."/>
            <person name="Henrissat B."/>
            <person name="Kuo A."/>
            <person name="Liang C."/>
            <person name="Lipzen A."/>
            <person name="Lutzoni F."/>
            <person name="Magnuson J."/>
            <person name="Mondo S."/>
            <person name="Nolan M."/>
            <person name="Ohm R."/>
            <person name="Pangilinan J."/>
            <person name="Park H.-J."/>
            <person name="Ramirez L."/>
            <person name="Alfaro M."/>
            <person name="Sun H."/>
            <person name="Tritt A."/>
            <person name="Yoshinaga Y."/>
            <person name="Zwiers L.-H."/>
            <person name="Turgeon B."/>
            <person name="Goodwin S."/>
            <person name="Spatafora J."/>
            <person name="Crous P."/>
            <person name="Grigoriev I."/>
        </authorList>
    </citation>
    <scope>NUCLEOTIDE SEQUENCE</scope>
    <source>
        <strain evidence="2">CBS 121410</strain>
    </source>
</reference>
<feature type="non-terminal residue" evidence="2">
    <location>
        <position position="1"/>
    </location>
</feature>
<sequence>HPIDHLREQAAQQFQRTVAKRTRSLPEAAAAYRLRRGRHPPPAFDAWYRFAESKDAFVVEDFFDHIYDDLEPFWGVPAREIRAAAAGGDVVPSIVSVRNGTVSKTEDFWRINYWAELVRSVVDEGGYVPDVDMPVNNMDESRVLVPWEDVEALVGAAGKEGRITENSSAVLDRYGGFGDLSQEVPVPVDWIHDHTEIWSLFQSTCPPDSPARQNVEGIPDLSSPAADCMPVQYPEGSYEGYVSNWTIATDPCYHPHLRCLHGTFIAPISMATSKRLVPIFGGSKLVRNNEISIPAAMYWGDWQEYTGGDEHGIPWNKKTAGLVWRGTQSGGWNTAETWPHFHRHRFLSLLNGTKVSAATGQNDRSSLTFRLPPSSLYNISADQQNSSNLGPWISSLANAGFSELLCYPPEEGCAYAEPHFAVLPQIPMQAQYDYKLLPDIDGNSYSARFRAFLLSTSLPLKATIYREWHDSRLWPWLHFVPMDNSYVDLYGLVEYFLGGDGGRREAHDVEAAKMAMEGQEWARKVLRREDMQVYVHRLLLEYARVCRDERAVLGWVGDL</sequence>
<dbReference type="SMART" id="SM00672">
    <property type="entry name" value="CAP10"/>
    <property type="match status" value="1"/>
</dbReference>